<dbReference type="PANTHER" id="PTHR35340:SF10">
    <property type="entry name" value="CYTOPLASMIC PROTEIN"/>
    <property type="match status" value="1"/>
</dbReference>
<feature type="domain" description="Arylsulfotransferase N-terminal" evidence="1">
    <location>
        <begin position="840"/>
        <end position="923"/>
    </location>
</feature>
<dbReference type="Proteomes" id="UP000003188">
    <property type="component" value="Unassembled WGS sequence"/>
</dbReference>
<gene>
    <name evidence="2" type="ORF">CJD_A0528</name>
</gene>
<dbReference type="RefSeq" id="WP_003476097.1">
    <property type="nucleotide sequence ID" value="NZ_ABOO01000048.1"/>
</dbReference>
<keyword evidence="2" id="KW-0808">Transferase</keyword>
<dbReference type="EMBL" id="ABOO01000048">
    <property type="protein sequence ID" value="EDT70542.1"/>
    <property type="molecule type" value="Genomic_DNA"/>
</dbReference>
<dbReference type="InterPro" id="IPR010262">
    <property type="entry name" value="Arylsulfotransferase_bact"/>
</dbReference>
<name>B1V6L7_CLOPF</name>
<dbReference type="InterPro" id="IPR053143">
    <property type="entry name" value="Arylsulfate_ST"/>
</dbReference>
<protein>
    <submittedName>
        <fullName evidence="2">Arylsulfate sulfotransferase</fullName>
    </submittedName>
</protein>
<sequence>MSKNKKLLSLLFLIVYILTLLSGCNINKKAILNNLEVSNVFIKDKLEQSQKTIVYSGITEDNYNLKEPKEGHKFVLLNVSVEVSDKSNNFNTNTLKLEIDGDSFKQIKKDDFLEEFGYSKLSKSIEKGNCDEGYIIFEIPDNKANTNYKSWILKDSSSNTEFNLSNVVITDNIPKFDTISQKQEKIDESILKKYKEDTYSFDDPCVINNPYGNAPLTSLALFKTDEESEITVKIKGKKEIDDITYTIDGFKTDHQIPIIGLYANKNNTVILTAKTKNDTSIEKKLKIKTKKIPESIKNKDLDLVKSKPKEMENGLTLIDDENRLLVDKSGNIRWYLTDINGEVIDTSGVEEVLSNGRLMLSTNSYEAFSSIYEVDWLGKVHWSYSGPKTAHHEAEELPNGNILYIANNELIELQRSNNDENTVVRSIPFGKLIKSPKKSLEVRSSESKEWAHMNSIEYIADTESILISLRNQHMVLMMKYPSLEIEWILSPSIEYYPDLKDKFLTPIGENFEWFYSQHDATMLPDLDNNPETEDILLFDNGAHRALPKEKSIQEENMYSRLVHYRINTNKKTVEQIFEFGKEKGLDFYSDIQSGAQYLNETGNYLGTFASGVLPTWSQTIQEKNKKEKSHIVEVNKNGDIVYQLDLNNLYRATRIKENILSQGYSELGSLASYNVEPQKPKETKFVETDGSLKFNINSIEENNGLLNVSGYAFIEDKPIKSNEIYLILESDKQKYNYKLLRNQTIIIPQETLGLSDTEITKYPNKQLGFKAKYLDLNELETGIYKVKLGVTVEDSNEMVTTETGYMYTKADTLTEKQEIYNETISKEFKSNKYTFDNPLIIDDPYKISPLTSIALFETTKPAKVSIKVHGKDEYSNIEHNFDNFETIHQIPIYGLYPNYTNKIDLTVEFEDGNKETKTFEIKTKKLPSDFQEIEVLEKDQSKMKDGLIFMMQVGRAENYPAAIDKNGDVRWYLSNKEIGSVGPIRRLSNGNLIINSDRLIKAPYYTDGFYEINLLGEIKAKYNVPEFHHDAIELPNGNFVALANNPNKEGVVEDYIVEINKNNEIVKSWDMQEILNINPAKANENYGKMGGTHDWLHLNAISYSEKDNALIVSSRHQDAVIKFNIDTNEVLWILGNPDINLPENLKNKVLKPTNEDFVYNYGQHAASELPNGDLMIFDNGNFKSKSKENLVEPNNNYSSVRRFKIDTDNMTVTETFEYGKEKGNELFAGYVGDIDYIDGNYLATFGGILKDNEGNSYDNPALMVQNINENVYGETRIIEISEDKVVFDVQIKNPKHKNSNTYRSELMTPYDKSDDNLNIIK</sequence>
<proteinExistence type="predicted"/>
<evidence type="ECO:0000259" key="1">
    <source>
        <dbReference type="Pfam" id="PF17425"/>
    </source>
</evidence>
<dbReference type="Pfam" id="PF17425">
    <property type="entry name" value="Arylsulfotran_N"/>
    <property type="match status" value="2"/>
</dbReference>
<dbReference type="PANTHER" id="PTHR35340">
    <property type="entry name" value="PQQ ENZYME REPEAT PROTEIN-RELATED"/>
    <property type="match status" value="1"/>
</dbReference>
<dbReference type="Gene3D" id="2.60.40.3100">
    <property type="entry name" value="Arylsulphate sulphotransferase monomer, N-terminal domain"/>
    <property type="match status" value="2"/>
</dbReference>
<dbReference type="InterPro" id="IPR038477">
    <property type="entry name" value="ASST_N_sf"/>
</dbReference>
<dbReference type="InterPro" id="IPR035391">
    <property type="entry name" value="Arylsulfotran_N"/>
</dbReference>
<dbReference type="Pfam" id="PF05935">
    <property type="entry name" value="Arylsulfotrans"/>
    <property type="match status" value="2"/>
</dbReference>
<feature type="domain" description="Arylsulfotransferase N-terminal" evidence="1">
    <location>
        <begin position="206"/>
        <end position="289"/>
    </location>
</feature>
<dbReference type="PROSITE" id="PS51257">
    <property type="entry name" value="PROKAR_LIPOPROTEIN"/>
    <property type="match status" value="1"/>
</dbReference>
<organism evidence="2 3">
    <name type="scientific">Clostridium perfringens D str. JGS1721</name>
    <dbReference type="NCBI Taxonomy" id="488537"/>
    <lineage>
        <taxon>Bacteria</taxon>
        <taxon>Bacillati</taxon>
        <taxon>Bacillota</taxon>
        <taxon>Clostridia</taxon>
        <taxon>Eubacteriales</taxon>
        <taxon>Clostridiaceae</taxon>
        <taxon>Clostridium</taxon>
    </lineage>
</organism>
<evidence type="ECO:0000313" key="2">
    <source>
        <dbReference type="EMBL" id="EDT70542.1"/>
    </source>
</evidence>
<evidence type="ECO:0000313" key="3">
    <source>
        <dbReference type="Proteomes" id="UP000003188"/>
    </source>
</evidence>
<comment type="caution">
    <text evidence="2">The sequence shown here is derived from an EMBL/GenBank/DDBJ whole genome shotgun (WGS) entry which is preliminary data.</text>
</comment>
<reference evidence="2 3" key="1">
    <citation type="submission" date="2008-03" db="EMBL/GenBank/DDBJ databases">
        <authorList>
            <person name="Paulsen I."/>
            <person name="Sebastian Y."/>
        </authorList>
    </citation>
    <scope>NUCLEOTIDE SEQUENCE [LARGE SCALE GENOMIC DNA]</scope>
    <source>
        <strain evidence="3">D str. JGS1721</strain>
    </source>
</reference>
<accession>B1V6L7</accession>
<dbReference type="GO" id="GO:0004062">
    <property type="term" value="F:aryl sulfotransferase activity"/>
    <property type="evidence" value="ECO:0007669"/>
    <property type="project" value="InterPro"/>
</dbReference>